<gene>
    <name evidence="1" type="ORF">AFERRI_400203</name>
</gene>
<protein>
    <submittedName>
        <fullName evidence="1">Uncharacterized protein</fullName>
    </submittedName>
</protein>
<name>A0A060UP88_9PROT</name>
<accession>A0A060UP88</accession>
<dbReference type="EMBL" id="CCCS020000035">
    <property type="protein sequence ID" value="CDQ10422.1"/>
    <property type="molecule type" value="Genomic_DNA"/>
</dbReference>
<reference evidence="1" key="1">
    <citation type="submission" date="2014-03" db="EMBL/GenBank/DDBJ databases">
        <authorList>
            <person name="Genoscope - CEA"/>
        </authorList>
    </citation>
    <scope>NUCLEOTIDE SEQUENCE [LARGE SCALE GENOMIC DNA]</scope>
    <source>
        <strain evidence="1">CF27</strain>
    </source>
</reference>
<proteinExistence type="predicted"/>
<reference evidence="1" key="2">
    <citation type="submission" date="2014-07" db="EMBL/GenBank/DDBJ databases">
        <title>Initial genome analysis of the psychrotolerant acidophile Acidithiobacillus ferrivorans CF27: insights into iron and sulfur oxidation pathways and into biofilm formation.</title>
        <authorList>
            <person name="Talla E."/>
            <person name="Hedrich S."/>
            <person name="Mangenot S."/>
            <person name="Ji B."/>
            <person name="Johnson D.B."/>
            <person name="Barbe V."/>
            <person name="Bonnefoy V."/>
        </authorList>
    </citation>
    <scope>NUCLEOTIDE SEQUENCE [LARGE SCALE GENOMIC DNA]</scope>
    <source>
        <strain evidence="1">CF27</strain>
    </source>
</reference>
<comment type="caution">
    <text evidence="1">The sequence shown here is derived from an EMBL/GenBank/DDBJ whole genome shotgun (WGS) entry which is preliminary data.</text>
</comment>
<organism evidence="1">
    <name type="scientific">Acidithiobacillus ferrivorans</name>
    <dbReference type="NCBI Taxonomy" id="160808"/>
    <lineage>
        <taxon>Bacteria</taxon>
        <taxon>Pseudomonadati</taxon>
        <taxon>Pseudomonadota</taxon>
        <taxon>Acidithiobacillia</taxon>
        <taxon>Acidithiobacillales</taxon>
        <taxon>Acidithiobacillaceae</taxon>
        <taxon>Acidithiobacillus</taxon>
    </lineage>
</organism>
<dbReference type="AlphaFoldDB" id="A0A060UP88"/>
<dbReference type="RefSeq" id="WP_157111314.1">
    <property type="nucleotide sequence ID" value="NZ_CCCS020000035.1"/>
</dbReference>
<evidence type="ECO:0000313" key="1">
    <source>
        <dbReference type="EMBL" id="CDQ10422.1"/>
    </source>
</evidence>
<sequence length="208" mass="23233">MMTQQEHGMDSVSLESADGFLDSLETSLCHSIDTAQHRVVITQAKENLEMVRELQRRLVLDHALLRLVPSQAAASAVGDVMRDFERRVVDSVEAVDRLAEQLVSRYADDEELEQSSQEYLKQAETLSRGFFGRIKSASLYRLAGEHAMRRSANLAEMIRIRSVIDGKRAALIDGQRKIMGLIEEFIEKGLKLAKPVEAIAAQDDGHGL</sequence>